<comment type="caution">
    <text evidence="2">The sequence shown here is derived from an EMBL/GenBank/DDBJ whole genome shotgun (WGS) entry which is preliminary data.</text>
</comment>
<sequence length="289" mass="33514">MRYRLNPSGNFGKQLQRLIQSINEDIVVALLQACRDPETGVHQARKSCKEIRALLRLLRPQIGVEAFRHHQARYRHVAGVLSGSRDAMVMVNTWRALQDERQELQADGFDRVTAMLTERAREDPLTSKGQAFFVDLALEMEAQRFLARDWQLPRRLEDLKPNVRRLYRKARDAERRALASDDIDDFHDFRKRSKDLFYSLRILIPLHDKRFKKQVQAFEAMTEVQGLANDHAVLSEYLETHRESLGLAADDEQRLTAAIQDRLQALQARAHELAKALLKDKPGVFVKRL</sequence>
<dbReference type="PANTHER" id="PTHR39339">
    <property type="entry name" value="SLR1444 PROTEIN"/>
    <property type="match status" value="1"/>
</dbReference>
<dbReference type="Pfam" id="PF05235">
    <property type="entry name" value="CHAD"/>
    <property type="match status" value="1"/>
</dbReference>
<keyword evidence="3" id="KW-1185">Reference proteome</keyword>
<dbReference type="SMART" id="SM00880">
    <property type="entry name" value="CHAD"/>
    <property type="match status" value="1"/>
</dbReference>
<protein>
    <submittedName>
        <fullName evidence="2">CHAD domain-containing protein</fullName>
    </submittedName>
</protein>
<dbReference type="PANTHER" id="PTHR39339:SF1">
    <property type="entry name" value="CHAD DOMAIN-CONTAINING PROTEIN"/>
    <property type="match status" value="1"/>
</dbReference>
<accession>A0ABU3VYD8</accession>
<dbReference type="EMBL" id="JAWIIJ010000005">
    <property type="protein sequence ID" value="MDV2078741.1"/>
    <property type="molecule type" value="Genomic_DNA"/>
</dbReference>
<evidence type="ECO:0000313" key="2">
    <source>
        <dbReference type="EMBL" id="MDV2078741.1"/>
    </source>
</evidence>
<dbReference type="PROSITE" id="PS51708">
    <property type="entry name" value="CHAD"/>
    <property type="match status" value="1"/>
</dbReference>
<proteinExistence type="predicted"/>
<dbReference type="RefSeq" id="WP_316973448.1">
    <property type="nucleotide sequence ID" value="NZ_JAWIIJ010000005.1"/>
</dbReference>
<organism evidence="2 3">
    <name type="scientific">Marinobacter xestospongiae</name>
    <dbReference type="NCBI Taxonomy" id="994319"/>
    <lineage>
        <taxon>Bacteria</taxon>
        <taxon>Pseudomonadati</taxon>
        <taxon>Pseudomonadota</taxon>
        <taxon>Gammaproteobacteria</taxon>
        <taxon>Pseudomonadales</taxon>
        <taxon>Marinobacteraceae</taxon>
        <taxon>Marinobacter</taxon>
    </lineage>
</organism>
<gene>
    <name evidence="2" type="ORF">RYS15_08595</name>
</gene>
<name>A0ABU3VYD8_9GAMM</name>
<dbReference type="Gene3D" id="1.40.20.10">
    <property type="entry name" value="CHAD domain"/>
    <property type="match status" value="1"/>
</dbReference>
<dbReference type="InterPro" id="IPR007899">
    <property type="entry name" value="CHAD_dom"/>
</dbReference>
<reference evidence="2 3" key="1">
    <citation type="submission" date="2023-10" db="EMBL/GenBank/DDBJ databases">
        <title>Characteristics and mechanism of a salt-tolerant marine origin heterotrophic nitrifying- aerobic denitrifying bacteria Marinobacter xestospongiae HN1.</title>
        <authorList>
            <person name="Qi R."/>
        </authorList>
    </citation>
    <scope>NUCLEOTIDE SEQUENCE [LARGE SCALE GENOMIC DNA]</scope>
    <source>
        <strain evidence="2 3">HN1</strain>
    </source>
</reference>
<evidence type="ECO:0000313" key="3">
    <source>
        <dbReference type="Proteomes" id="UP001269819"/>
    </source>
</evidence>
<feature type="domain" description="CHAD" evidence="1">
    <location>
        <begin position="8"/>
        <end position="289"/>
    </location>
</feature>
<dbReference type="InterPro" id="IPR038186">
    <property type="entry name" value="CHAD_dom_sf"/>
</dbReference>
<dbReference type="Proteomes" id="UP001269819">
    <property type="component" value="Unassembled WGS sequence"/>
</dbReference>
<evidence type="ECO:0000259" key="1">
    <source>
        <dbReference type="PROSITE" id="PS51708"/>
    </source>
</evidence>